<dbReference type="OrthoDB" id="1550938at2"/>
<protein>
    <submittedName>
        <fullName evidence="1">Uncharacterized protein</fullName>
    </submittedName>
</protein>
<reference evidence="1 2" key="1">
    <citation type="submission" date="2019-03" db="EMBL/GenBank/DDBJ databases">
        <title>Paraburkholderia sp. isolated from native Mimosa gymnas in Guartela State Park, Brazil.</title>
        <authorList>
            <person name="Paulitsch F."/>
            <person name="Hungria M."/>
            <person name="Delamuta J.R.M."/>
            <person name="Ribeiro R.A."/>
            <person name="Dall'Agnol R."/>
            <person name="Silva J.S.B."/>
        </authorList>
    </citation>
    <scope>NUCLEOTIDE SEQUENCE [LARGE SCALE GENOMIC DNA]</scope>
    <source>
        <strain evidence="1 2">CNPSo 3008</strain>
    </source>
</reference>
<dbReference type="Pfam" id="PF11459">
    <property type="entry name" value="AbiEi_3"/>
    <property type="match status" value="1"/>
</dbReference>
<sequence>MSRRVPGLHVGGKTALDWQGIRHNIAFRLRMALWAFQSYRFLDWVTEHMPFSFQTTQLFQDDARITAWSRSLPNKDNEILVSIPELALLELASAIGKASGKGQTLEETGISLN</sequence>
<comment type="caution">
    <text evidence="1">The sequence shown here is derived from an EMBL/GenBank/DDBJ whole genome shotgun (WGS) entry which is preliminary data.</text>
</comment>
<gene>
    <name evidence="1" type="ORF">E1N52_26470</name>
</gene>
<dbReference type="InterPro" id="IPR021561">
    <property type="entry name" value="AbiEi_3"/>
</dbReference>
<accession>A0A4R5L8J8</accession>
<dbReference type="EMBL" id="SMOD01000022">
    <property type="protein sequence ID" value="TDG05272.1"/>
    <property type="molecule type" value="Genomic_DNA"/>
</dbReference>
<evidence type="ECO:0000313" key="2">
    <source>
        <dbReference type="Proteomes" id="UP000295606"/>
    </source>
</evidence>
<proteinExistence type="predicted"/>
<name>A0A4R5L8J8_9BURK</name>
<dbReference type="Proteomes" id="UP000295606">
    <property type="component" value="Unassembled WGS sequence"/>
</dbReference>
<evidence type="ECO:0000313" key="1">
    <source>
        <dbReference type="EMBL" id="TDG05272.1"/>
    </source>
</evidence>
<organism evidence="1 2">
    <name type="scientific">Paraburkholderia guartelaensis</name>
    <dbReference type="NCBI Taxonomy" id="2546446"/>
    <lineage>
        <taxon>Bacteria</taxon>
        <taxon>Pseudomonadati</taxon>
        <taxon>Pseudomonadota</taxon>
        <taxon>Betaproteobacteria</taxon>
        <taxon>Burkholderiales</taxon>
        <taxon>Burkholderiaceae</taxon>
        <taxon>Paraburkholderia</taxon>
    </lineage>
</organism>
<dbReference type="AlphaFoldDB" id="A0A4R5L8J8"/>